<feature type="transmembrane region" description="Helical" evidence="1">
    <location>
        <begin position="38"/>
        <end position="54"/>
    </location>
</feature>
<proteinExistence type="predicted"/>
<comment type="caution">
    <text evidence="2">The sequence shown here is derived from an EMBL/GenBank/DDBJ whole genome shotgun (WGS) entry which is preliminary data.</text>
</comment>
<feature type="transmembrane region" description="Helical" evidence="1">
    <location>
        <begin position="12"/>
        <end position="31"/>
    </location>
</feature>
<keyword evidence="1" id="KW-0472">Membrane</keyword>
<gene>
    <name evidence="2" type="ORF">HA252_01945</name>
</gene>
<evidence type="ECO:0000313" key="2">
    <source>
        <dbReference type="EMBL" id="HIH16146.1"/>
    </source>
</evidence>
<organism evidence="2 3">
    <name type="scientific">Candidatus Iainarchaeum sp</name>
    <dbReference type="NCBI Taxonomy" id="3101447"/>
    <lineage>
        <taxon>Archaea</taxon>
        <taxon>Candidatus Iainarchaeota</taxon>
        <taxon>Candidatus Iainarchaeia</taxon>
        <taxon>Candidatus Iainarchaeales</taxon>
        <taxon>Candidatus Iainarchaeaceae</taxon>
        <taxon>Candidatus Iainarchaeum</taxon>
    </lineage>
</organism>
<dbReference type="Proteomes" id="UP000564964">
    <property type="component" value="Unassembled WGS sequence"/>
</dbReference>
<keyword evidence="1" id="KW-1133">Transmembrane helix</keyword>
<keyword evidence="1" id="KW-0812">Transmembrane</keyword>
<reference evidence="3" key="1">
    <citation type="journal article" date="2020" name="bioRxiv">
        <title>A rank-normalized archaeal taxonomy based on genome phylogeny resolves widespread incomplete and uneven classifications.</title>
        <authorList>
            <person name="Rinke C."/>
            <person name="Chuvochina M."/>
            <person name="Mussig A.J."/>
            <person name="Chaumeil P.-A."/>
            <person name="Waite D.W."/>
            <person name="Whitman W.B."/>
            <person name="Parks D.H."/>
            <person name="Hugenholtz P."/>
        </authorList>
    </citation>
    <scope>NUCLEOTIDE SEQUENCE [LARGE SCALE GENOMIC DNA]</scope>
</reference>
<protein>
    <submittedName>
        <fullName evidence="2">Uncharacterized protein</fullName>
    </submittedName>
</protein>
<feature type="non-terminal residue" evidence="2">
    <location>
        <position position="81"/>
    </location>
</feature>
<dbReference type="AlphaFoldDB" id="A0A7J4JLK8"/>
<feature type="transmembrane region" description="Helical" evidence="1">
    <location>
        <begin position="60"/>
        <end position="80"/>
    </location>
</feature>
<dbReference type="EMBL" id="DUGH01000046">
    <property type="protein sequence ID" value="HIH16146.1"/>
    <property type="molecule type" value="Genomic_DNA"/>
</dbReference>
<sequence length="81" mass="9240">MLTFLGFLGEMFADANFVLKIFILLTIVSWARMHLGKSALSYILIAGFCYFVFFSDLWALFGGVYLLYMLFMLGFASIIID</sequence>
<accession>A0A7J4JLK8</accession>
<name>A0A7J4JLK8_9ARCH</name>
<evidence type="ECO:0000256" key="1">
    <source>
        <dbReference type="SAM" id="Phobius"/>
    </source>
</evidence>
<evidence type="ECO:0000313" key="3">
    <source>
        <dbReference type="Proteomes" id="UP000564964"/>
    </source>
</evidence>